<evidence type="ECO:0000313" key="3">
    <source>
        <dbReference type="Proteomes" id="UP001148125"/>
    </source>
</evidence>
<accession>A0ABT5VDN1</accession>
<comment type="caution">
    <text evidence="2">The sequence shown here is derived from an EMBL/GenBank/DDBJ whole genome shotgun (WGS) entry which is preliminary data.</text>
</comment>
<dbReference type="PANTHER" id="PTHR39165:SF1">
    <property type="entry name" value="DUF456 DOMAIN-CONTAINING PROTEIN"/>
    <property type="match status" value="1"/>
</dbReference>
<sequence>MLFVFSFIGLIYPIIPSVVLIWLGVVLYYFFGSAAVVSWWTWATLGVLTVVLFLTDYLANLYFVQRSGGSKWGIRVATVGVIIGCFVIPPFGILIVPFILVLLTELMQRKALSDALKVALGTLIAFLSGTFAKALFQLVMIVVFLIDVNF</sequence>
<feature type="transmembrane region" description="Helical" evidence="1">
    <location>
        <begin position="7"/>
        <end position="31"/>
    </location>
</feature>
<dbReference type="PANTHER" id="PTHR39165">
    <property type="entry name" value="IG HYPOTHETICAL 17883"/>
    <property type="match status" value="1"/>
</dbReference>
<evidence type="ECO:0000313" key="2">
    <source>
        <dbReference type="EMBL" id="MDE5413553.1"/>
    </source>
</evidence>
<organism evidence="2 3">
    <name type="scientific">Alkalihalobacterium chitinilyticum</name>
    <dbReference type="NCBI Taxonomy" id="2980103"/>
    <lineage>
        <taxon>Bacteria</taxon>
        <taxon>Bacillati</taxon>
        <taxon>Bacillota</taxon>
        <taxon>Bacilli</taxon>
        <taxon>Bacillales</taxon>
        <taxon>Bacillaceae</taxon>
        <taxon>Alkalihalobacterium</taxon>
    </lineage>
</organism>
<evidence type="ECO:0000256" key="1">
    <source>
        <dbReference type="SAM" id="Phobius"/>
    </source>
</evidence>
<protein>
    <submittedName>
        <fullName evidence="2">DUF456 family protein</fullName>
    </submittedName>
</protein>
<gene>
    <name evidence="2" type="ORF">N7Z68_09150</name>
</gene>
<name>A0ABT5VDN1_9BACI</name>
<keyword evidence="1" id="KW-0472">Membrane</keyword>
<proteinExistence type="predicted"/>
<dbReference type="EMBL" id="JAOTPO010000005">
    <property type="protein sequence ID" value="MDE5413553.1"/>
    <property type="molecule type" value="Genomic_DNA"/>
</dbReference>
<dbReference type="Proteomes" id="UP001148125">
    <property type="component" value="Unassembled WGS sequence"/>
</dbReference>
<reference evidence="2" key="1">
    <citation type="submission" date="2024-05" db="EMBL/GenBank/DDBJ databases">
        <title>Alkalihalobacillus sp. strain MEB203 novel alkaliphilic bacterium from Lonar Lake, India.</title>
        <authorList>
            <person name="Joshi A."/>
            <person name="Thite S."/>
            <person name="Mengade P."/>
        </authorList>
    </citation>
    <scope>NUCLEOTIDE SEQUENCE</scope>
    <source>
        <strain evidence="2">MEB 203</strain>
    </source>
</reference>
<keyword evidence="3" id="KW-1185">Reference proteome</keyword>
<dbReference type="InterPro" id="IPR007403">
    <property type="entry name" value="DUF456"/>
</dbReference>
<feature type="transmembrane region" description="Helical" evidence="1">
    <location>
        <begin position="37"/>
        <end position="64"/>
    </location>
</feature>
<keyword evidence="1" id="KW-0812">Transmembrane</keyword>
<dbReference type="RefSeq" id="WP_275118175.1">
    <property type="nucleotide sequence ID" value="NZ_JAOTPO010000005.1"/>
</dbReference>
<feature type="transmembrane region" description="Helical" evidence="1">
    <location>
        <begin position="76"/>
        <end position="103"/>
    </location>
</feature>
<keyword evidence="1" id="KW-1133">Transmembrane helix</keyword>
<feature type="transmembrane region" description="Helical" evidence="1">
    <location>
        <begin position="123"/>
        <end position="146"/>
    </location>
</feature>
<dbReference type="Pfam" id="PF04306">
    <property type="entry name" value="DUF456"/>
    <property type="match status" value="1"/>
</dbReference>